<comment type="caution">
    <text evidence="1">The sequence shown here is derived from an EMBL/GenBank/DDBJ whole genome shotgun (WGS) entry which is preliminary data.</text>
</comment>
<dbReference type="AlphaFoldDB" id="A0A9N9DNP5"/>
<proteinExistence type="predicted"/>
<organism evidence="1 2">
    <name type="scientific">Racocetra fulgida</name>
    <dbReference type="NCBI Taxonomy" id="60492"/>
    <lineage>
        <taxon>Eukaryota</taxon>
        <taxon>Fungi</taxon>
        <taxon>Fungi incertae sedis</taxon>
        <taxon>Mucoromycota</taxon>
        <taxon>Glomeromycotina</taxon>
        <taxon>Glomeromycetes</taxon>
        <taxon>Diversisporales</taxon>
        <taxon>Gigasporaceae</taxon>
        <taxon>Racocetra</taxon>
    </lineage>
</organism>
<reference evidence="1" key="1">
    <citation type="submission" date="2021-06" db="EMBL/GenBank/DDBJ databases">
        <authorList>
            <person name="Kallberg Y."/>
            <person name="Tangrot J."/>
            <person name="Rosling A."/>
        </authorList>
    </citation>
    <scope>NUCLEOTIDE SEQUENCE</scope>
    <source>
        <strain evidence="1">IN212</strain>
    </source>
</reference>
<accession>A0A9N9DNP5</accession>
<gene>
    <name evidence="1" type="ORF">RFULGI_LOCUS8132</name>
</gene>
<dbReference type="Proteomes" id="UP000789396">
    <property type="component" value="Unassembled WGS sequence"/>
</dbReference>
<protein>
    <submittedName>
        <fullName evidence="1">11681_t:CDS:1</fullName>
    </submittedName>
</protein>
<evidence type="ECO:0000313" key="1">
    <source>
        <dbReference type="EMBL" id="CAG8642503.1"/>
    </source>
</evidence>
<evidence type="ECO:0000313" key="2">
    <source>
        <dbReference type="Proteomes" id="UP000789396"/>
    </source>
</evidence>
<feature type="non-terminal residue" evidence="1">
    <location>
        <position position="1"/>
    </location>
</feature>
<dbReference type="EMBL" id="CAJVPZ010012732">
    <property type="protein sequence ID" value="CAG8642503.1"/>
    <property type="molecule type" value="Genomic_DNA"/>
</dbReference>
<sequence>AIDYLIWKTAQGQKKLTNRIDDTIELTDKERECVSRFKQNTAQDLTVWQ</sequence>
<keyword evidence="2" id="KW-1185">Reference proteome</keyword>
<name>A0A9N9DNP5_9GLOM</name>
<dbReference type="OrthoDB" id="2421874at2759"/>